<evidence type="ECO:0000313" key="2">
    <source>
        <dbReference type="WBParaSite" id="Pan_g3540.t1"/>
    </source>
</evidence>
<name>A0A7E4VWB6_PANRE</name>
<organism evidence="1 2">
    <name type="scientific">Panagrellus redivivus</name>
    <name type="common">Microworm</name>
    <dbReference type="NCBI Taxonomy" id="6233"/>
    <lineage>
        <taxon>Eukaryota</taxon>
        <taxon>Metazoa</taxon>
        <taxon>Ecdysozoa</taxon>
        <taxon>Nematoda</taxon>
        <taxon>Chromadorea</taxon>
        <taxon>Rhabditida</taxon>
        <taxon>Tylenchina</taxon>
        <taxon>Panagrolaimomorpha</taxon>
        <taxon>Panagrolaimoidea</taxon>
        <taxon>Panagrolaimidae</taxon>
        <taxon>Panagrellus</taxon>
    </lineage>
</organism>
<protein>
    <submittedName>
        <fullName evidence="2">PLAT domain-containing protein</fullName>
    </submittedName>
</protein>
<reference evidence="1" key="1">
    <citation type="journal article" date="2013" name="Genetics">
        <title>The draft genome and transcriptome of Panagrellus redivivus are shaped by the harsh demands of a free-living lifestyle.</title>
        <authorList>
            <person name="Srinivasan J."/>
            <person name="Dillman A.R."/>
            <person name="Macchietto M.G."/>
            <person name="Heikkinen L."/>
            <person name="Lakso M."/>
            <person name="Fracchia K.M."/>
            <person name="Antoshechkin I."/>
            <person name="Mortazavi A."/>
            <person name="Wong G."/>
            <person name="Sternberg P.W."/>
        </authorList>
    </citation>
    <scope>NUCLEOTIDE SEQUENCE [LARGE SCALE GENOMIC DNA]</scope>
    <source>
        <strain evidence="1">MT8872</strain>
    </source>
</reference>
<sequence>MYPKSSKTSDNAKSQQIASKLVDNMNNVIQADTLLQSVCAPLTFDMNASILMEEFNADDEYTIYFVTCNVVPVNGSYRANAGRPRGGDVTVLSSEYTRLDIIRLGESETKNVYVRYLNRLPTSRRSFSFFDDDDSIILTEVMTLQSSKKRRDSLWHSVSQNFGS</sequence>
<dbReference type="Proteomes" id="UP000492821">
    <property type="component" value="Unassembled WGS sequence"/>
</dbReference>
<evidence type="ECO:0000313" key="1">
    <source>
        <dbReference type="Proteomes" id="UP000492821"/>
    </source>
</evidence>
<keyword evidence="1" id="KW-1185">Reference proteome</keyword>
<proteinExistence type="predicted"/>
<dbReference type="WBParaSite" id="Pan_g3540.t1">
    <property type="protein sequence ID" value="Pan_g3540.t1"/>
    <property type="gene ID" value="Pan_g3540"/>
</dbReference>
<accession>A0A7E4VWB6</accession>
<reference evidence="2" key="2">
    <citation type="submission" date="2020-10" db="UniProtKB">
        <authorList>
            <consortium name="WormBaseParasite"/>
        </authorList>
    </citation>
    <scope>IDENTIFICATION</scope>
</reference>
<dbReference type="AlphaFoldDB" id="A0A7E4VWB6"/>